<accession>A0A0V1DX26</accession>
<gene>
    <name evidence="1" type="ORF">T4A_5936</name>
</gene>
<sequence length="73" mass="8215">MINVTFAIQTSFQINNVGRADGYLGNMASGKLCKRVHRDLSQQATLGKHVMTMKGDCSAQRLIRLHKQGHHYM</sequence>
<evidence type="ECO:0000313" key="1">
    <source>
        <dbReference type="EMBL" id="KRY66158.1"/>
    </source>
</evidence>
<name>A0A0V1DX26_TRIPS</name>
<dbReference type="Proteomes" id="UP000054632">
    <property type="component" value="Unassembled WGS sequence"/>
</dbReference>
<organism evidence="1 2">
    <name type="scientific">Trichinella pseudospiralis</name>
    <name type="common">Parasitic roundworm</name>
    <dbReference type="NCBI Taxonomy" id="6337"/>
    <lineage>
        <taxon>Eukaryota</taxon>
        <taxon>Metazoa</taxon>
        <taxon>Ecdysozoa</taxon>
        <taxon>Nematoda</taxon>
        <taxon>Enoplea</taxon>
        <taxon>Dorylaimia</taxon>
        <taxon>Trichinellida</taxon>
        <taxon>Trichinellidae</taxon>
        <taxon>Trichinella</taxon>
    </lineage>
</organism>
<dbReference type="AlphaFoldDB" id="A0A0V1DX26"/>
<proteinExistence type="predicted"/>
<reference evidence="1 2" key="1">
    <citation type="submission" date="2015-01" db="EMBL/GenBank/DDBJ databases">
        <title>Evolution of Trichinella species and genotypes.</title>
        <authorList>
            <person name="Korhonen P.K."/>
            <person name="Edoardo P."/>
            <person name="Giuseppe L.R."/>
            <person name="Gasser R.B."/>
        </authorList>
    </citation>
    <scope>NUCLEOTIDE SEQUENCE [LARGE SCALE GENOMIC DNA]</scope>
    <source>
        <strain evidence="1">ISS13</strain>
    </source>
</reference>
<protein>
    <submittedName>
        <fullName evidence="1">Uncharacterized protein</fullName>
    </submittedName>
</protein>
<comment type="caution">
    <text evidence="1">The sequence shown here is derived from an EMBL/GenBank/DDBJ whole genome shotgun (WGS) entry which is preliminary data.</text>
</comment>
<evidence type="ECO:0000313" key="2">
    <source>
        <dbReference type="Proteomes" id="UP000054632"/>
    </source>
</evidence>
<dbReference type="EMBL" id="JYDR01000180">
    <property type="protein sequence ID" value="KRY66158.1"/>
    <property type="molecule type" value="Genomic_DNA"/>
</dbReference>